<protein>
    <submittedName>
        <fullName evidence="2">Uncharacterized protein</fullName>
    </submittedName>
</protein>
<dbReference type="AlphaFoldDB" id="A0A7S2V752"/>
<dbReference type="EMBL" id="HBHT01000602">
    <property type="protein sequence ID" value="CAD9940021.1"/>
    <property type="molecule type" value="Transcribed_RNA"/>
</dbReference>
<evidence type="ECO:0000313" key="2">
    <source>
        <dbReference type="EMBL" id="CAD9940021.1"/>
    </source>
</evidence>
<keyword evidence="1" id="KW-0472">Membrane</keyword>
<feature type="transmembrane region" description="Helical" evidence="1">
    <location>
        <begin position="70"/>
        <end position="88"/>
    </location>
</feature>
<name>A0A7S2V752_9STRA</name>
<keyword evidence="1" id="KW-0812">Transmembrane</keyword>
<feature type="transmembrane region" description="Helical" evidence="1">
    <location>
        <begin position="42"/>
        <end position="58"/>
    </location>
</feature>
<keyword evidence="1" id="KW-1133">Transmembrane helix</keyword>
<reference evidence="2" key="1">
    <citation type="submission" date="2021-01" db="EMBL/GenBank/DDBJ databases">
        <authorList>
            <person name="Corre E."/>
            <person name="Pelletier E."/>
            <person name="Niang G."/>
            <person name="Scheremetjew M."/>
            <person name="Finn R."/>
            <person name="Kale V."/>
            <person name="Holt S."/>
            <person name="Cochrane G."/>
            <person name="Meng A."/>
            <person name="Brown T."/>
            <person name="Cohen L."/>
        </authorList>
    </citation>
    <scope>NUCLEOTIDE SEQUENCE</scope>
    <source>
        <strain evidence="2">CCMP125</strain>
    </source>
</reference>
<sequence>MRAAFYESQPVGWNGVMSTFGANALLHALWIGPMTTGKWVEWRYACILWVGPLVCLGLERHVTWFQNSDLARFILLYMGILVLVPWLLEAVEFPATSRALAKRILKQDE</sequence>
<accession>A0A7S2V752</accession>
<proteinExistence type="predicted"/>
<evidence type="ECO:0000256" key="1">
    <source>
        <dbReference type="SAM" id="Phobius"/>
    </source>
</evidence>
<organism evidence="2">
    <name type="scientific">Entomoneis paludosa</name>
    <dbReference type="NCBI Taxonomy" id="265537"/>
    <lineage>
        <taxon>Eukaryota</taxon>
        <taxon>Sar</taxon>
        <taxon>Stramenopiles</taxon>
        <taxon>Ochrophyta</taxon>
        <taxon>Bacillariophyta</taxon>
        <taxon>Bacillariophyceae</taxon>
        <taxon>Bacillariophycidae</taxon>
        <taxon>Entomoneidaceae</taxon>
        <taxon>Entomoneis</taxon>
    </lineage>
</organism>
<gene>
    <name evidence="2" type="ORF">APAL1065_LOCUS371</name>
</gene>
<feature type="transmembrane region" description="Helical" evidence="1">
    <location>
        <begin position="12"/>
        <end position="30"/>
    </location>
</feature>